<dbReference type="OrthoDB" id="2544694at2759"/>
<dbReference type="Gene3D" id="2.40.160.20">
    <property type="match status" value="1"/>
</dbReference>
<evidence type="ECO:0000313" key="1">
    <source>
        <dbReference type="EMBL" id="ODQ59269.1"/>
    </source>
</evidence>
<gene>
    <name evidence="1" type="ORF">WICANDRAFT_69634</name>
</gene>
<dbReference type="STRING" id="683960.A0A1E3P1B4"/>
<organism evidence="1 2">
    <name type="scientific">Wickerhamomyces anomalus (strain ATCC 58044 / CBS 1984 / NCYC 433 / NRRL Y-366-8)</name>
    <name type="common">Yeast</name>
    <name type="synonym">Hansenula anomala</name>
    <dbReference type="NCBI Taxonomy" id="683960"/>
    <lineage>
        <taxon>Eukaryota</taxon>
        <taxon>Fungi</taxon>
        <taxon>Dikarya</taxon>
        <taxon>Ascomycota</taxon>
        <taxon>Saccharomycotina</taxon>
        <taxon>Saccharomycetes</taxon>
        <taxon>Phaffomycetales</taxon>
        <taxon>Wickerhamomycetaceae</taxon>
        <taxon>Wickerhamomyces</taxon>
    </lineage>
</organism>
<dbReference type="Proteomes" id="UP000094112">
    <property type="component" value="Unassembled WGS sequence"/>
</dbReference>
<sequence>MSDPSSIASLKPAFFLHVDADEPQPIYKNAQGSLTLVKLNGGYTKTLDPKYPFDTEVEFGIDNLTTKAGRDGTITNLDCQLYLKSKKNGGGIHFAYSGVVIQGEQVVDVVLKKSNDSGFTKSYVTNHPIVTLDESNKEESWIQGKNLIGKGRFTRSESGKLAVEYYVYALE</sequence>
<proteinExistence type="predicted"/>
<accession>A0A1E3P1B4</accession>
<keyword evidence="2" id="KW-1185">Reference proteome</keyword>
<dbReference type="EMBL" id="KV454211">
    <property type="protein sequence ID" value="ODQ59269.1"/>
    <property type="molecule type" value="Genomic_DNA"/>
</dbReference>
<dbReference type="Pfam" id="PF11578">
    <property type="entry name" value="DUF3237"/>
    <property type="match status" value="1"/>
</dbReference>
<dbReference type="AlphaFoldDB" id="A0A1E3P1B4"/>
<name>A0A1E3P1B4_WICAA</name>
<dbReference type="GeneID" id="30201422"/>
<protein>
    <submittedName>
        <fullName evidence="1">Uncharacterized protein</fullName>
    </submittedName>
</protein>
<dbReference type="RefSeq" id="XP_019038476.1">
    <property type="nucleotide sequence ID" value="XM_019184176.1"/>
</dbReference>
<evidence type="ECO:0000313" key="2">
    <source>
        <dbReference type="Proteomes" id="UP000094112"/>
    </source>
</evidence>
<reference evidence="1 2" key="1">
    <citation type="journal article" date="2016" name="Proc. Natl. Acad. Sci. U.S.A.">
        <title>Comparative genomics of biotechnologically important yeasts.</title>
        <authorList>
            <person name="Riley R."/>
            <person name="Haridas S."/>
            <person name="Wolfe K.H."/>
            <person name="Lopes M.R."/>
            <person name="Hittinger C.T."/>
            <person name="Goeker M."/>
            <person name="Salamov A.A."/>
            <person name="Wisecaver J.H."/>
            <person name="Long T.M."/>
            <person name="Calvey C.H."/>
            <person name="Aerts A.L."/>
            <person name="Barry K.W."/>
            <person name="Choi C."/>
            <person name="Clum A."/>
            <person name="Coughlan A.Y."/>
            <person name="Deshpande S."/>
            <person name="Douglass A.P."/>
            <person name="Hanson S.J."/>
            <person name="Klenk H.-P."/>
            <person name="LaButti K.M."/>
            <person name="Lapidus A."/>
            <person name="Lindquist E.A."/>
            <person name="Lipzen A.M."/>
            <person name="Meier-Kolthoff J.P."/>
            <person name="Ohm R.A."/>
            <person name="Otillar R.P."/>
            <person name="Pangilinan J.L."/>
            <person name="Peng Y."/>
            <person name="Rokas A."/>
            <person name="Rosa C.A."/>
            <person name="Scheuner C."/>
            <person name="Sibirny A.A."/>
            <person name="Slot J.C."/>
            <person name="Stielow J.B."/>
            <person name="Sun H."/>
            <person name="Kurtzman C.P."/>
            <person name="Blackwell M."/>
            <person name="Grigoriev I.V."/>
            <person name="Jeffries T.W."/>
        </authorList>
    </citation>
    <scope>NUCLEOTIDE SEQUENCE [LARGE SCALE GENOMIC DNA]</scope>
    <source>
        <strain evidence="2">ATCC 58044 / CBS 1984 / NCYC 433 / NRRL Y-366-8</strain>
    </source>
</reference>